<dbReference type="OrthoDB" id="9975943at2759"/>
<dbReference type="AlphaFoldDB" id="A0A316YJR1"/>
<dbReference type="SUPFAM" id="SSF51735">
    <property type="entry name" value="NAD(P)-binding Rossmann-fold domains"/>
    <property type="match status" value="1"/>
</dbReference>
<dbReference type="PANTHER" id="PTHR14097">
    <property type="entry name" value="OXIDOREDUCTASE HTATIP2"/>
    <property type="match status" value="1"/>
</dbReference>
<accession>A0A316YJR1</accession>
<evidence type="ECO:0000256" key="1">
    <source>
        <dbReference type="SAM" id="MobiDB-lite"/>
    </source>
</evidence>
<name>A0A316YJR1_9BASI</name>
<gene>
    <name evidence="2" type="ORF">FA10DRAFT_269223</name>
</gene>
<protein>
    <recommendedName>
        <fullName evidence="4">NAD(P)-binding domain-containing protein</fullName>
    </recommendedName>
</protein>
<dbReference type="InParanoid" id="A0A316YJR1"/>
<reference evidence="2 3" key="1">
    <citation type="journal article" date="2018" name="Mol. Biol. Evol.">
        <title>Broad Genomic Sampling Reveals a Smut Pathogenic Ancestry of the Fungal Clade Ustilaginomycotina.</title>
        <authorList>
            <person name="Kijpornyongpan T."/>
            <person name="Mondo S.J."/>
            <person name="Barry K."/>
            <person name="Sandor L."/>
            <person name="Lee J."/>
            <person name="Lipzen A."/>
            <person name="Pangilinan J."/>
            <person name="LaButti K."/>
            <person name="Hainaut M."/>
            <person name="Henrissat B."/>
            <person name="Grigoriev I.V."/>
            <person name="Spatafora J.W."/>
            <person name="Aime M.C."/>
        </authorList>
    </citation>
    <scope>NUCLEOTIDE SEQUENCE [LARGE SCALE GENOMIC DNA]</scope>
    <source>
        <strain evidence="2 3">MCA 4198</strain>
    </source>
</reference>
<proteinExistence type="predicted"/>
<evidence type="ECO:0000313" key="2">
    <source>
        <dbReference type="EMBL" id="PWN87965.1"/>
    </source>
</evidence>
<dbReference type="Gene3D" id="3.40.50.720">
    <property type="entry name" value="NAD(P)-binding Rossmann-like Domain"/>
    <property type="match status" value="1"/>
</dbReference>
<keyword evidence="3" id="KW-1185">Reference proteome</keyword>
<dbReference type="GeneID" id="37044585"/>
<dbReference type="PANTHER" id="PTHR14097:SF8">
    <property type="entry name" value="NAD(P)-BINDING DOMAIN-CONTAINING PROTEIN"/>
    <property type="match status" value="1"/>
</dbReference>
<sequence>MHLILTGATGLVGSAVLHHILSLPPTSAAAQQLSRLTILGRRAEIPLLSHPDRPTANTQTKIAVVPHADFNSYSTEVLSKLKDAGDGDGKVGVVWALGCSSQDVKEEKLYDEITRIYPLKAAEAFSTSLGAQQVNFVYVSGEGATTTPGMFTMMFGRVKGQTERELLELMSREPYSTALRVYSARPAAVDGGKQAAINDEAARRNYRQSVAFKATEKLLLPLLRAGLMKCFHSPTQELGRVLTELAMGNGEKLSGKGVEGEGRTISNAGIRER</sequence>
<dbReference type="EMBL" id="KZ819639">
    <property type="protein sequence ID" value="PWN87965.1"/>
    <property type="molecule type" value="Genomic_DNA"/>
</dbReference>
<evidence type="ECO:0000313" key="3">
    <source>
        <dbReference type="Proteomes" id="UP000245768"/>
    </source>
</evidence>
<feature type="region of interest" description="Disordered" evidence="1">
    <location>
        <begin position="252"/>
        <end position="273"/>
    </location>
</feature>
<dbReference type="RefSeq" id="XP_025375163.1">
    <property type="nucleotide sequence ID" value="XM_025522669.1"/>
</dbReference>
<evidence type="ECO:0008006" key="4">
    <source>
        <dbReference type="Google" id="ProtNLM"/>
    </source>
</evidence>
<dbReference type="InterPro" id="IPR036291">
    <property type="entry name" value="NAD(P)-bd_dom_sf"/>
</dbReference>
<organism evidence="2 3">
    <name type="scientific">Acaromyces ingoldii</name>
    <dbReference type="NCBI Taxonomy" id="215250"/>
    <lineage>
        <taxon>Eukaryota</taxon>
        <taxon>Fungi</taxon>
        <taxon>Dikarya</taxon>
        <taxon>Basidiomycota</taxon>
        <taxon>Ustilaginomycotina</taxon>
        <taxon>Exobasidiomycetes</taxon>
        <taxon>Exobasidiales</taxon>
        <taxon>Cryptobasidiaceae</taxon>
        <taxon>Acaromyces</taxon>
    </lineage>
</organism>
<dbReference type="Proteomes" id="UP000245768">
    <property type="component" value="Unassembled WGS sequence"/>
</dbReference>